<dbReference type="InterPro" id="IPR004960">
    <property type="entry name" value="LipA_acyltrans"/>
</dbReference>
<dbReference type="PIRSF" id="PIRSF026649">
    <property type="entry name" value="MsbB"/>
    <property type="match status" value="1"/>
</dbReference>
<dbReference type="Proteomes" id="UP001464555">
    <property type="component" value="Unassembled WGS sequence"/>
</dbReference>
<dbReference type="RefSeq" id="WP_341697358.1">
    <property type="nucleotide sequence ID" value="NZ_JBBYHR010000006.1"/>
</dbReference>
<keyword evidence="2" id="KW-1003">Cell membrane</keyword>
<dbReference type="PANTHER" id="PTHR30606:SF10">
    <property type="entry name" value="PHOSPHATIDYLINOSITOL MANNOSIDE ACYLTRANSFERASE"/>
    <property type="match status" value="1"/>
</dbReference>
<dbReference type="PANTHER" id="PTHR30606">
    <property type="entry name" value="LIPID A BIOSYNTHESIS LAUROYL ACYLTRANSFERASE"/>
    <property type="match status" value="1"/>
</dbReference>
<organism evidence="8 9">
    <name type="scientific">Flavobacterium arundinis</name>
    <dbReference type="NCBI Taxonomy" id="3139143"/>
    <lineage>
        <taxon>Bacteria</taxon>
        <taxon>Pseudomonadati</taxon>
        <taxon>Bacteroidota</taxon>
        <taxon>Flavobacteriia</taxon>
        <taxon>Flavobacteriales</taxon>
        <taxon>Flavobacteriaceae</taxon>
        <taxon>Flavobacterium</taxon>
    </lineage>
</organism>
<evidence type="ECO:0000313" key="9">
    <source>
        <dbReference type="Proteomes" id="UP001464555"/>
    </source>
</evidence>
<evidence type="ECO:0000256" key="2">
    <source>
        <dbReference type="ARBA" id="ARBA00022475"/>
    </source>
</evidence>
<evidence type="ECO:0000313" key="8">
    <source>
        <dbReference type="EMBL" id="MEL1245046.1"/>
    </source>
</evidence>
<keyword evidence="6 8" id="KW-0012">Acyltransferase</keyword>
<keyword evidence="3" id="KW-0997">Cell inner membrane</keyword>
<evidence type="ECO:0000256" key="5">
    <source>
        <dbReference type="ARBA" id="ARBA00023136"/>
    </source>
</evidence>
<keyword evidence="4" id="KW-0808">Transferase</keyword>
<dbReference type="CDD" id="cd07984">
    <property type="entry name" value="LPLAT_LABLAT-like"/>
    <property type="match status" value="1"/>
</dbReference>
<proteinExistence type="predicted"/>
<keyword evidence="9" id="KW-1185">Reference proteome</keyword>
<evidence type="ECO:0000256" key="7">
    <source>
        <dbReference type="SAM" id="Phobius"/>
    </source>
</evidence>
<gene>
    <name evidence="8" type="ORF">AAEO56_12280</name>
</gene>
<dbReference type="GO" id="GO:0016746">
    <property type="term" value="F:acyltransferase activity"/>
    <property type="evidence" value="ECO:0007669"/>
    <property type="project" value="UniProtKB-KW"/>
</dbReference>
<reference evidence="8 9" key="1">
    <citation type="submission" date="2024-04" db="EMBL/GenBank/DDBJ databases">
        <title>Flavobacterium sp. DGU11 16S ribosomal RNA gene Genome sequencing and assembly.</title>
        <authorList>
            <person name="Park S."/>
        </authorList>
    </citation>
    <scope>NUCLEOTIDE SEQUENCE [LARGE SCALE GENOMIC DNA]</scope>
    <source>
        <strain evidence="8 9">DGU11</strain>
    </source>
</reference>
<comment type="caution">
    <text evidence="8">The sequence shown here is derived from an EMBL/GenBank/DDBJ whole genome shotgun (WGS) entry which is preliminary data.</text>
</comment>
<name>A0ABU9HY36_9FLAO</name>
<dbReference type="EMBL" id="JBBYHR010000006">
    <property type="protein sequence ID" value="MEL1245046.1"/>
    <property type="molecule type" value="Genomic_DNA"/>
</dbReference>
<keyword evidence="7" id="KW-0812">Transmembrane</keyword>
<sequence>MHKKEMQLLAYILSYPLFWLISLLPFRVLYFLSDITCFITYRIIGYRRLVVRQNLALALPHLTEKERKDIEKKSYSHFCDTFFEIAKSLTITDKQIRKRFTFTNIELAHEYEDKGKSVVLFTGHYASYEWLLSMNMYFKSFKGIGIYKIVRNKYFDALVKKMRGRYGAELIGTKNIIPAMRQNQRKSIKGFYGFISDQSPKKSSIIYYGKFFGVTVPMQVGGEMLAKKLDMNAMFARIDKTGRGYYQCTFVPLEGSPKDYPNFAVTDWFMNLLEEQIREKPEYYLWTHKRFKHRLDDTVTDQTNP</sequence>
<protein>
    <submittedName>
        <fullName evidence="8">Lipid A biosynthesis acyltransferase</fullName>
    </submittedName>
</protein>
<keyword evidence="7" id="KW-1133">Transmembrane helix</keyword>
<keyword evidence="5 7" id="KW-0472">Membrane</keyword>
<dbReference type="Pfam" id="PF03279">
    <property type="entry name" value="Lip_A_acyltrans"/>
    <property type="match status" value="1"/>
</dbReference>
<comment type="subcellular location">
    <subcellularLocation>
        <location evidence="1">Cell inner membrane</location>
    </subcellularLocation>
</comment>
<evidence type="ECO:0000256" key="6">
    <source>
        <dbReference type="ARBA" id="ARBA00023315"/>
    </source>
</evidence>
<evidence type="ECO:0000256" key="3">
    <source>
        <dbReference type="ARBA" id="ARBA00022519"/>
    </source>
</evidence>
<accession>A0ABU9HY36</accession>
<evidence type="ECO:0000256" key="1">
    <source>
        <dbReference type="ARBA" id="ARBA00004533"/>
    </source>
</evidence>
<evidence type="ECO:0000256" key="4">
    <source>
        <dbReference type="ARBA" id="ARBA00022679"/>
    </source>
</evidence>
<feature type="transmembrane region" description="Helical" evidence="7">
    <location>
        <begin position="12"/>
        <end position="32"/>
    </location>
</feature>